<evidence type="ECO:0000256" key="3">
    <source>
        <dbReference type="ARBA" id="ARBA00022553"/>
    </source>
</evidence>
<evidence type="ECO:0000256" key="4">
    <source>
        <dbReference type="ARBA" id="ARBA00022679"/>
    </source>
</evidence>
<evidence type="ECO:0000259" key="10">
    <source>
        <dbReference type="Pfam" id="PF07730"/>
    </source>
</evidence>
<dbReference type="InterPro" id="IPR050482">
    <property type="entry name" value="Sensor_HK_TwoCompSys"/>
</dbReference>
<dbReference type="RefSeq" id="WP_092501695.1">
    <property type="nucleotide sequence ID" value="NZ_LT629695.1"/>
</dbReference>
<dbReference type="Proteomes" id="UP000198822">
    <property type="component" value="Chromosome I"/>
</dbReference>
<dbReference type="InterPro" id="IPR036890">
    <property type="entry name" value="HATPase_C_sf"/>
</dbReference>
<evidence type="ECO:0000259" key="11">
    <source>
        <dbReference type="Pfam" id="PF23539"/>
    </source>
</evidence>
<feature type="domain" description="DUF7134" evidence="11">
    <location>
        <begin position="4"/>
        <end position="131"/>
    </location>
</feature>
<dbReference type="InterPro" id="IPR055558">
    <property type="entry name" value="DUF7134"/>
</dbReference>
<protein>
    <recommendedName>
        <fullName evidence="2">histidine kinase</fullName>
        <ecNumber evidence="2">2.7.13.3</ecNumber>
    </recommendedName>
</protein>
<keyword evidence="6 12" id="KW-0418">Kinase</keyword>
<sequence>MIRSLTRAQLTFDVVLALVLGILLGGPSLLISLSSPELPWIVLVGLGFGVLVALRRLAPMLALLAALAMGAAFVGAELTALTPLWFQILVLLYTVGRWCDGLQRGLGAVVAVLGATLVGLWFVRFGYGVGTSGSVVEILLPFGLGTFGFALLFGLALVSGILVGEIVRSQGLAKETRLERERAEVEQERTGIARDMHDVVAHSLAVVIAQANGARYADSVETKDESLQQIAQTASAALGDVRGLLERLRHAQAADPDASLAALPTLVQRVRAAGLDVEVREHGIPGPLPRDADIAAYRIVQEALTNALRHGDRTHPVLVSIVHGEQVELTVRNALRQAPGESGHGLVGMRERARIAGGHVDVGPSDGAWIVRAVLPRWEAVA</sequence>
<dbReference type="SUPFAM" id="SSF55874">
    <property type="entry name" value="ATPase domain of HSP90 chaperone/DNA topoisomerase II/histidine kinase"/>
    <property type="match status" value="1"/>
</dbReference>
<evidence type="ECO:0000256" key="6">
    <source>
        <dbReference type="ARBA" id="ARBA00022777"/>
    </source>
</evidence>
<dbReference type="Gene3D" id="1.20.5.1930">
    <property type="match status" value="1"/>
</dbReference>
<keyword evidence="3" id="KW-0597">Phosphoprotein</keyword>
<evidence type="ECO:0000313" key="12">
    <source>
        <dbReference type="EMBL" id="SDH15257.1"/>
    </source>
</evidence>
<keyword evidence="9" id="KW-1133">Transmembrane helix</keyword>
<comment type="catalytic activity">
    <reaction evidence="1">
        <text>ATP + protein L-histidine = ADP + protein N-phospho-L-histidine.</text>
        <dbReference type="EC" id="2.7.13.3"/>
    </reaction>
</comment>
<dbReference type="AlphaFoldDB" id="A0A1G8A336"/>
<feature type="transmembrane region" description="Helical" evidence="9">
    <location>
        <begin position="106"/>
        <end position="127"/>
    </location>
</feature>
<keyword evidence="9" id="KW-0472">Membrane</keyword>
<feature type="transmembrane region" description="Helical" evidence="9">
    <location>
        <begin position="61"/>
        <end position="86"/>
    </location>
</feature>
<evidence type="ECO:0000256" key="8">
    <source>
        <dbReference type="ARBA" id="ARBA00023012"/>
    </source>
</evidence>
<dbReference type="PANTHER" id="PTHR24421">
    <property type="entry name" value="NITRATE/NITRITE SENSOR PROTEIN NARX-RELATED"/>
    <property type="match status" value="1"/>
</dbReference>
<evidence type="ECO:0000256" key="1">
    <source>
        <dbReference type="ARBA" id="ARBA00000085"/>
    </source>
</evidence>
<dbReference type="GO" id="GO:0046983">
    <property type="term" value="F:protein dimerization activity"/>
    <property type="evidence" value="ECO:0007669"/>
    <property type="project" value="InterPro"/>
</dbReference>
<proteinExistence type="predicted"/>
<keyword evidence="13" id="KW-1185">Reference proteome</keyword>
<keyword evidence="9" id="KW-0812">Transmembrane</keyword>
<evidence type="ECO:0000256" key="5">
    <source>
        <dbReference type="ARBA" id="ARBA00022741"/>
    </source>
</evidence>
<keyword evidence="7" id="KW-0067">ATP-binding</keyword>
<name>A0A1G8A336_9MICO</name>
<evidence type="ECO:0000256" key="2">
    <source>
        <dbReference type="ARBA" id="ARBA00012438"/>
    </source>
</evidence>
<feature type="transmembrane region" description="Helical" evidence="9">
    <location>
        <begin position="38"/>
        <end position="54"/>
    </location>
</feature>
<dbReference type="InterPro" id="IPR011712">
    <property type="entry name" value="Sig_transdc_His_kin_sub3_dim/P"/>
</dbReference>
<feature type="domain" description="Signal transduction histidine kinase subgroup 3 dimerisation and phosphoacceptor" evidence="10">
    <location>
        <begin position="188"/>
        <end position="252"/>
    </location>
</feature>
<dbReference type="OrthoDB" id="227596at2"/>
<keyword evidence="8" id="KW-0902">Two-component regulatory system</keyword>
<feature type="transmembrane region" description="Helical" evidence="9">
    <location>
        <begin position="139"/>
        <end position="163"/>
    </location>
</feature>
<dbReference type="GO" id="GO:0005524">
    <property type="term" value="F:ATP binding"/>
    <property type="evidence" value="ECO:0007669"/>
    <property type="project" value="UniProtKB-KW"/>
</dbReference>
<dbReference type="CDD" id="cd16917">
    <property type="entry name" value="HATPase_UhpB-NarQ-NarX-like"/>
    <property type="match status" value="1"/>
</dbReference>
<dbReference type="Pfam" id="PF07730">
    <property type="entry name" value="HisKA_3"/>
    <property type="match status" value="1"/>
</dbReference>
<dbReference type="Gene3D" id="3.30.565.10">
    <property type="entry name" value="Histidine kinase-like ATPase, C-terminal domain"/>
    <property type="match status" value="1"/>
</dbReference>
<dbReference type="PANTHER" id="PTHR24421:SF10">
    <property type="entry name" value="NITRATE_NITRITE SENSOR PROTEIN NARQ"/>
    <property type="match status" value="1"/>
</dbReference>
<accession>A0A1G8A336</accession>
<dbReference type="STRING" id="399736.SAMN04489720_0226"/>
<gene>
    <name evidence="12" type="ORF">SAMN04489720_0226</name>
</gene>
<dbReference type="EC" id="2.7.13.3" evidence="2"/>
<reference evidence="13" key="1">
    <citation type="submission" date="2016-10" db="EMBL/GenBank/DDBJ databases">
        <authorList>
            <person name="Varghese N."/>
            <person name="Submissions S."/>
        </authorList>
    </citation>
    <scope>NUCLEOTIDE SEQUENCE [LARGE SCALE GENOMIC DNA]</scope>
    <source>
        <strain evidence="13">DSM 22002</strain>
    </source>
</reference>
<feature type="transmembrane region" description="Helical" evidence="9">
    <location>
        <begin position="12"/>
        <end position="32"/>
    </location>
</feature>
<organism evidence="12 13">
    <name type="scientific">Agrococcus jejuensis</name>
    <dbReference type="NCBI Taxonomy" id="399736"/>
    <lineage>
        <taxon>Bacteria</taxon>
        <taxon>Bacillati</taxon>
        <taxon>Actinomycetota</taxon>
        <taxon>Actinomycetes</taxon>
        <taxon>Micrococcales</taxon>
        <taxon>Microbacteriaceae</taxon>
        <taxon>Agrococcus</taxon>
    </lineage>
</organism>
<evidence type="ECO:0000256" key="9">
    <source>
        <dbReference type="SAM" id="Phobius"/>
    </source>
</evidence>
<dbReference type="Pfam" id="PF23539">
    <property type="entry name" value="DUF7134"/>
    <property type="match status" value="1"/>
</dbReference>
<evidence type="ECO:0000256" key="7">
    <source>
        <dbReference type="ARBA" id="ARBA00022840"/>
    </source>
</evidence>
<dbReference type="GO" id="GO:0016020">
    <property type="term" value="C:membrane"/>
    <property type="evidence" value="ECO:0007669"/>
    <property type="project" value="InterPro"/>
</dbReference>
<keyword evidence="4" id="KW-0808">Transferase</keyword>
<keyword evidence="5" id="KW-0547">Nucleotide-binding</keyword>
<dbReference type="GO" id="GO:0000155">
    <property type="term" value="F:phosphorelay sensor kinase activity"/>
    <property type="evidence" value="ECO:0007669"/>
    <property type="project" value="InterPro"/>
</dbReference>
<evidence type="ECO:0000313" key="13">
    <source>
        <dbReference type="Proteomes" id="UP000198822"/>
    </source>
</evidence>
<dbReference type="EMBL" id="LT629695">
    <property type="protein sequence ID" value="SDH15257.1"/>
    <property type="molecule type" value="Genomic_DNA"/>
</dbReference>